<evidence type="ECO:0000313" key="3">
    <source>
        <dbReference type="Proteomes" id="UP000649328"/>
    </source>
</evidence>
<feature type="region of interest" description="Disordered" evidence="1">
    <location>
        <begin position="203"/>
        <end position="224"/>
    </location>
</feature>
<dbReference type="Proteomes" id="UP000649328">
    <property type="component" value="Unassembled WGS sequence"/>
</dbReference>
<reference evidence="2" key="1">
    <citation type="submission" date="2020-10" db="EMBL/GenBank/DDBJ databases">
        <title>The Whole-Genome Sequence of Metschnikowia persimmonesis, a Novel Endophytic Yeast Species Isolated from Medicinal Plant Diospyros kaki Thumb.</title>
        <authorList>
            <person name="Rahmat E."/>
            <person name="Kang Y."/>
        </authorList>
    </citation>
    <scope>NUCLEOTIDE SEQUENCE</scope>
    <source>
        <strain evidence="2">KIOM G15050</strain>
    </source>
</reference>
<keyword evidence="3" id="KW-1185">Reference proteome</keyword>
<dbReference type="OrthoDB" id="10251727at2759"/>
<name>A0A8H7GXC7_9ASCO</name>
<gene>
    <name evidence="2" type="ORF">HF325_001742</name>
</gene>
<feature type="compositionally biased region" description="Basic residues" evidence="1">
    <location>
        <begin position="420"/>
        <end position="432"/>
    </location>
</feature>
<feature type="compositionally biased region" description="Polar residues" evidence="1">
    <location>
        <begin position="336"/>
        <end position="346"/>
    </location>
</feature>
<feature type="region of interest" description="Disordered" evidence="1">
    <location>
        <begin position="510"/>
        <end position="531"/>
    </location>
</feature>
<feature type="compositionally biased region" description="Low complexity" evidence="1">
    <location>
        <begin position="516"/>
        <end position="528"/>
    </location>
</feature>
<accession>A0A8H7GXC7</accession>
<organism evidence="2 3">
    <name type="scientific">Metschnikowia pulcherrima</name>
    <dbReference type="NCBI Taxonomy" id="27326"/>
    <lineage>
        <taxon>Eukaryota</taxon>
        <taxon>Fungi</taxon>
        <taxon>Dikarya</taxon>
        <taxon>Ascomycota</taxon>
        <taxon>Saccharomycotina</taxon>
        <taxon>Pichiomycetes</taxon>
        <taxon>Metschnikowiaceae</taxon>
        <taxon>Metschnikowia</taxon>
    </lineage>
</organism>
<comment type="caution">
    <text evidence="2">The sequence shown here is derived from an EMBL/GenBank/DDBJ whole genome shotgun (WGS) entry which is preliminary data.</text>
</comment>
<feature type="compositionally biased region" description="Basic and acidic residues" evidence="1">
    <location>
        <begin position="203"/>
        <end position="213"/>
    </location>
</feature>
<sequence length="586" mass="66720">MLFEGVVQQSPLSNTLDAMIASGIDLRVTDDPLQATHYVTVTDLPDYNLQIMVLRARPVVSSEWCNFLSNSLDDVNSWLFSVRSDLQFQCTRGGIIKPDTRRPEFLRNKRVCILGEDVHSKQVTKLKNWLYCLSPNEVLLRTPNDYFSETSDTKVDYTFLVRNGTSGKFSSEGFNKESDLWTAILAMDIRKLKEQQSNVLAYHDRNKREHGDGEDFTSVSQRRKRKKIEKVDDTDFFLFTPLLSHNQQHGSVPSEGIPDQERVEASLNFQLAESQQQPPQVHDPGNSPFEELLSDDVQKEVCIKAEGESEGILLQAHMDDENSIRSARTTKPVRSRSLSLESTETMPSKKKHKSKSWIVPEVSLADAIMNTKRQADDSLRQDLTIDDCIGSQLKNKLMIEEIDLKVNKTDRPSPSSSALRGRKNFKRFKKNGSKQDSITRTFIELVDNGNDVRFQGLTTSLNKSEKLVDDFATEMEEVRGFQPDPSQLFVNEASDSDAENMEESFQFLSNNRNQPLATRSSSSTSALSHKLRKDQILDDDDDDDDDDEEVKFRFSRNCRAQMNWALMNPVSTTCLVDPCMNRKTKL</sequence>
<proteinExistence type="predicted"/>
<evidence type="ECO:0000256" key="1">
    <source>
        <dbReference type="SAM" id="MobiDB-lite"/>
    </source>
</evidence>
<evidence type="ECO:0000313" key="2">
    <source>
        <dbReference type="EMBL" id="KAF8004294.1"/>
    </source>
</evidence>
<feature type="region of interest" description="Disordered" evidence="1">
    <location>
        <begin position="323"/>
        <end position="354"/>
    </location>
</feature>
<dbReference type="AlphaFoldDB" id="A0A8H7GXC7"/>
<dbReference type="EMBL" id="JACBPP010000002">
    <property type="protein sequence ID" value="KAF8004294.1"/>
    <property type="molecule type" value="Genomic_DNA"/>
</dbReference>
<protein>
    <submittedName>
        <fullName evidence="2">Uncharacterized protein</fullName>
    </submittedName>
</protein>
<feature type="region of interest" description="Disordered" evidence="1">
    <location>
        <begin position="408"/>
        <end position="432"/>
    </location>
</feature>